<dbReference type="RefSeq" id="WP_072760174.1">
    <property type="nucleotide sequence ID" value="NZ_FRDJ01000009.1"/>
</dbReference>
<dbReference type="PANTHER" id="PTHR42720">
    <property type="entry name" value="GLYCEROL-3-PHOSPHATE DEHYDROGENASE"/>
    <property type="match status" value="1"/>
</dbReference>
<feature type="domain" description="BFD-like [2Fe-2S]-binding" evidence="2">
    <location>
        <begin position="403"/>
        <end position="455"/>
    </location>
</feature>
<dbReference type="AlphaFoldDB" id="A0A1M7T556"/>
<gene>
    <name evidence="3" type="ORF">SAMN02745226_01548</name>
</gene>
<dbReference type="InterPro" id="IPR041854">
    <property type="entry name" value="BFD-like_2Fe2S-bd_dom_sf"/>
</dbReference>
<dbReference type="STRING" id="1121883.SAMN02745226_01548"/>
<dbReference type="InterPro" id="IPR036188">
    <property type="entry name" value="FAD/NAD-bd_sf"/>
</dbReference>
<dbReference type="CDD" id="cd19946">
    <property type="entry name" value="GlpA-like_Fer2_BFD-like"/>
    <property type="match status" value="1"/>
</dbReference>
<evidence type="ECO:0000313" key="4">
    <source>
        <dbReference type="Proteomes" id="UP000184207"/>
    </source>
</evidence>
<reference evidence="4" key="1">
    <citation type="submission" date="2016-12" db="EMBL/GenBank/DDBJ databases">
        <authorList>
            <person name="Varghese N."/>
            <person name="Submissions S."/>
        </authorList>
    </citation>
    <scope>NUCLEOTIDE SEQUENCE [LARGE SCALE GENOMIC DNA]</scope>
    <source>
        <strain evidence="4">DSM 13020</strain>
    </source>
</reference>
<feature type="domain" description="FAD dependent oxidoreductase" evidence="1">
    <location>
        <begin position="3"/>
        <end position="356"/>
    </location>
</feature>
<name>A0A1M7T556_FERGO</name>
<dbReference type="InterPro" id="IPR052745">
    <property type="entry name" value="G3P_Oxidase/Oxidoreductase"/>
</dbReference>
<dbReference type="Pfam" id="PF04324">
    <property type="entry name" value="Fer2_BFD"/>
    <property type="match status" value="1"/>
</dbReference>
<dbReference type="Gene3D" id="3.50.50.60">
    <property type="entry name" value="FAD/NAD(P)-binding domain"/>
    <property type="match status" value="1"/>
</dbReference>
<dbReference type="Proteomes" id="UP000184207">
    <property type="component" value="Unassembled WGS sequence"/>
</dbReference>
<dbReference type="PANTHER" id="PTHR42720:SF1">
    <property type="entry name" value="GLYCEROL 3-PHOSPHATE OXIDASE"/>
    <property type="match status" value="1"/>
</dbReference>
<evidence type="ECO:0000259" key="2">
    <source>
        <dbReference type="Pfam" id="PF04324"/>
    </source>
</evidence>
<dbReference type="SUPFAM" id="SSF54373">
    <property type="entry name" value="FAD-linked reductases, C-terminal domain"/>
    <property type="match status" value="1"/>
</dbReference>
<dbReference type="InterPro" id="IPR007419">
    <property type="entry name" value="BFD-like_2Fe2S-bd_dom"/>
</dbReference>
<evidence type="ECO:0000313" key="3">
    <source>
        <dbReference type="EMBL" id="SHN65831.1"/>
    </source>
</evidence>
<protein>
    <submittedName>
        <fullName evidence="3">Glycerol-3-phosphate dehydrogenase</fullName>
    </submittedName>
</protein>
<accession>A0A1M7T556</accession>
<dbReference type="Gene3D" id="3.30.9.10">
    <property type="entry name" value="D-Amino Acid Oxidase, subunit A, domain 2"/>
    <property type="match status" value="1"/>
</dbReference>
<keyword evidence="4" id="KW-1185">Reference proteome</keyword>
<evidence type="ECO:0000259" key="1">
    <source>
        <dbReference type="Pfam" id="PF01266"/>
    </source>
</evidence>
<organism evidence="3 4">
    <name type="scientific">Fervidobacterium gondwanense DSM 13020</name>
    <dbReference type="NCBI Taxonomy" id="1121883"/>
    <lineage>
        <taxon>Bacteria</taxon>
        <taxon>Thermotogati</taxon>
        <taxon>Thermotogota</taxon>
        <taxon>Thermotogae</taxon>
        <taxon>Thermotogales</taxon>
        <taxon>Fervidobacteriaceae</taxon>
        <taxon>Fervidobacterium</taxon>
    </lineage>
</organism>
<dbReference type="Pfam" id="PF01266">
    <property type="entry name" value="DAO"/>
    <property type="match status" value="1"/>
</dbReference>
<dbReference type="EMBL" id="FRDJ01000009">
    <property type="protein sequence ID" value="SHN65831.1"/>
    <property type="molecule type" value="Genomic_DNA"/>
</dbReference>
<dbReference type="Gene3D" id="1.10.10.1100">
    <property type="entry name" value="BFD-like [2Fe-2S]-binding domain"/>
    <property type="match status" value="1"/>
</dbReference>
<proteinExistence type="predicted"/>
<dbReference type="SUPFAM" id="SSF51905">
    <property type="entry name" value="FAD/NAD(P)-binding domain"/>
    <property type="match status" value="1"/>
</dbReference>
<dbReference type="OrthoDB" id="9801699at2"/>
<sequence length="481" mass="53217">MRIGIVGAGVVGSLIARELCRYDVEVIIFEKASDVGMGVTKANSAIVHAGYDDEPGTVRSKFCVPGNAIYSELSKELQFDLKRIGSLVLAFKDEELKTLEELYKRGEQNNVPGIEIWDRDKILAYEPNVNPEVIAALWAPTAGITEPWMVAMAAVENAIQNGAKLYLNTEILDISTVDGKIKKVITNIGEFEVDALVNAAGMYADEIAKKAGAEYVPLHPRKGEYILLDKQEFGGFVKSVLFPTPSILGKGTLVTPTVDGGILVGPTAVDLPPEKEFREDTSTTFEGFEALMSKALRMTPLIDFRASIKTFAGLRPESPQKDFFIGRTSVFGFFNVMAMRSPGLTAAPAIAKYIVEEIQEAMGENFTTKKDFNPLRERIKKYAELPPALWDEEIRKDPLAGKMICFCNKVTEKEILEAIKKGAKTIDGIKFRTRAMFGSCQGGFCMHRIMKILARELNIDISEIKLRSEKSQILNGRVREI</sequence>
<dbReference type="InterPro" id="IPR006076">
    <property type="entry name" value="FAD-dep_OxRdtase"/>
</dbReference>